<keyword evidence="2" id="KW-1185">Reference proteome</keyword>
<accession>A0A7X4YND1</accession>
<gene>
    <name evidence="1" type="ORF">GT003_11200</name>
</gene>
<sequence>MSMDRGHSLFDSISRDNVDLHKEGFVMVTRGRGGNIYFVEHQAVVVIGIEMPGVADLDVLVYGELQYIVNRYDPIRRTAEQLTIEERKRIQKLLIEWLALKGLRHDIHTAAE</sequence>
<evidence type="ECO:0000313" key="2">
    <source>
        <dbReference type="Proteomes" id="UP000558113"/>
    </source>
</evidence>
<dbReference type="OrthoDB" id="2654771at2"/>
<name>A0A7X4YND1_9BACL</name>
<dbReference type="Proteomes" id="UP000558113">
    <property type="component" value="Unassembled WGS sequence"/>
</dbReference>
<dbReference type="AlphaFoldDB" id="A0A7X4YND1"/>
<organism evidence="1 2">
    <name type="scientific">Paenibacillus sacheonensis</name>
    <dbReference type="NCBI Taxonomy" id="742054"/>
    <lineage>
        <taxon>Bacteria</taxon>
        <taxon>Bacillati</taxon>
        <taxon>Bacillota</taxon>
        <taxon>Bacilli</taxon>
        <taxon>Bacillales</taxon>
        <taxon>Paenibacillaceae</taxon>
        <taxon>Paenibacillus</taxon>
    </lineage>
</organism>
<evidence type="ECO:0000313" key="1">
    <source>
        <dbReference type="EMBL" id="NBC69560.1"/>
    </source>
</evidence>
<protein>
    <submittedName>
        <fullName evidence="1">Uncharacterized protein</fullName>
    </submittedName>
</protein>
<dbReference type="EMBL" id="JAAAMU010000005">
    <property type="protein sequence ID" value="NBC69560.1"/>
    <property type="molecule type" value="Genomic_DNA"/>
</dbReference>
<reference evidence="1 2" key="1">
    <citation type="submission" date="2020-01" db="EMBL/GenBank/DDBJ databases">
        <title>Paenibacillus soybeanensis sp. nov. isolated from the nodules of soybean (Glycine max(L.) Merr).</title>
        <authorList>
            <person name="Wang H."/>
        </authorList>
    </citation>
    <scope>NUCLEOTIDE SEQUENCE [LARGE SCALE GENOMIC DNA]</scope>
    <source>
        <strain evidence="1 2">DSM 23054</strain>
    </source>
</reference>
<proteinExistence type="predicted"/>
<comment type="caution">
    <text evidence="1">The sequence shown here is derived from an EMBL/GenBank/DDBJ whole genome shotgun (WGS) entry which is preliminary data.</text>
</comment>
<dbReference type="RefSeq" id="WP_161697554.1">
    <property type="nucleotide sequence ID" value="NZ_JAAAMU010000005.1"/>
</dbReference>